<evidence type="ECO:0000313" key="2">
    <source>
        <dbReference type="EMBL" id="MBS2100257.1"/>
    </source>
</evidence>
<accession>A0ABS5JZC1</accession>
<evidence type="ECO:0000256" key="1">
    <source>
        <dbReference type="SAM" id="Phobius"/>
    </source>
</evidence>
<feature type="transmembrane region" description="Helical" evidence="1">
    <location>
        <begin position="7"/>
        <end position="25"/>
    </location>
</feature>
<keyword evidence="1" id="KW-1133">Transmembrane helix</keyword>
<keyword evidence="1" id="KW-0812">Transmembrane</keyword>
<gene>
    <name evidence="2" type="ORF">KEM10_18365</name>
</gene>
<organism evidence="2 3">
    <name type="scientific">Carboxylicivirga linearis</name>
    <dbReference type="NCBI Taxonomy" id="1628157"/>
    <lineage>
        <taxon>Bacteria</taxon>
        <taxon>Pseudomonadati</taxon>
        <taxon>Bacteroidota</taxon>
        <taxon>Bacteroidia</taxon>
        <taxon>Marinilabiliales</taxon>
        <taxon>Marinilabiliaceae</taxon>
        <taxon>Carboxylicivirga</taxon>
    </lineage>
</organism>
<dbReference type="RefSeq" id="WP_212217736.1">
    <property type="nucleotide sequence ID" value="NZ_JAGUCO010000020.1"/>
</dbReference>
<protein>
    <submittedName>
        <fullName evidence="2">DUF2752 domain-containing protein</fullName>
    </submittedName>
</protein>
<keyword evidence="3" id="KW-1185">Reference proteome</keyword>
<dbReference type="EMBL" id="JAGUCO010000020">
    <property type="protein sequence ID" value="MBS2100257.1"/>
    <property type="molecule type" value="Genomic_DNA"/>
</dbReference>
<feature type="transmembrane region" description="Helical" evidence="1">
    <location>
        <begin position="106"/>
        <end position="127"/>
    </location>
</feature>
<reference evidence="2 3" key="1">
    <citation type="journal article" date="2015" name="Int. J. Syst. Evol. Microbiol.">
        <title>Carboxylicivirga linearis sp. nov., isolated from a sea cucumber culture pond.</title>
        <authorList>
            <person name="Wang F.Q."/>
            <person name="Zhou Y.X."/>
            <person name="Lin X.Z."/>
            <person name="Chen G.J."/>
            <person name="Du Z.J."/>
        </authorList>
    </citation>
    <scope>NUCLEOTIDE SEQUENCE [LARGE SCALE GENOMIC DNA]</scope>
    <source>
        <strain evidence="2 3">FB218</strain>
    </source>
</reference>
<evidence type="ECO:0000313" key="3">
    <source>
        <dbReference type="Proteomes" id="UP000708576"/>
    </source>
</evidence>
<dbReference type="InterPro" id="IPR021215">
    <property type="entry name" value="DUF2752"/>
</dbReference>
<name>A0ABS5JZC1_9BACT</name>
<dbReference type="Proteomes" id="UP000708576">
    <property type="component" value="Unassembled WGS sequence"/>
</dbReference>
<comment type="caution">
    <text evidence="2">The sequence shown here is derived from an EMBL/GenBank/DDBJ whole genome shotgun (WGS) entry which is preliminary data.</text>
</comment>
<dbReference type="Pfam" id="PF10825">
    <property type="entry name" value="DUF2752"/>
    <property type="match status" value="1"/>
</dbReference>
<feature type="transmembrane region" description="Helical" evidence="1">
    <location>
        <begin position="67"/>
        <end position="85"/>
    </location>
</feature>
<keyword evidence="1" id="KW-0472">Membrane</keyword>
<sequence>MFNRKRRFSIAIIGVIILGYGYLLLPSFPDAKNTICAFKKITTIPCPGCGMGRSTWSLLRGHVAQSLFYHPLGIVFNLFMIAAVLQAAIDVFKNDDKLIRILKKPWPTWGIILFVVVILLVWARNIWVGL</sequence>
<proteinExistence type="predicted"/>